<dbReference type="EMBL" id="CP036287">
    <property type="protein sequence ID" value="QDU65418.1"/>
    <property type="molecule type" value="Genomic_DNA"/>
</dbReference>
<evidence type="ECO:0000313" key="4">
    <source>
        <dbReference type="Proteomes" id="UP000316921"/>
    </source>
</evidence>
<protein>
    <recommendedName>
        <fullName evidence="5">Anti-sigma-K factor rskA</fullName>
    </recommendedName>
</protein>
<dbReference type="KEGG" id="pbap:Pla133_04830"/>
<reference evidence="3 4" key="1">
    <citation type="submission" date="2019-02" db="EMBL/GenBank/DDBJ databases">
        <title>Deep-cultivation of Planctomycetes and their phenomic and genomic characterization uncovers novel biology.</title>
        <authorList>
            <person name="Wiegand S."/>
            <person name="Jogler M."/>
            <person name="Boedeker C."/>
            <person name="Pinto D."/>
            <person name="Vollmers J."/>
            <person name="Rivas-Marin E."/>
            <person name="Kohn T."/>
            <person name="Peeters S.H."/>
            <person name="Heuer A."/>
            <person name="Rast P."/>
            <person name="Oberbeckmann S."/>
            <person name="Bunk B."/>
            <person name="Jeske O."/>
            <person name="Meyerdierks A."/>
            <person name="Storesund J.E."/>
            <person name="Kallscheuer N."/>
            <person name="Luecker S."/>
            <person name="Lage O.M."/>
            <person name="Pohl T."/>
            <person name="Merkel B.J."/>
            <person name="Hornburger P."/>
            <person name="Mueller R.-W."/>
            <person name="Bruemmer F."/>
            <person name="Labrenz M."/>
            <person name="Spormann A.M."/>
            <person name="Op den Camp H."/>
            <person name="Overmann J."/>
            <person name="Amann R."/>
            <person name="Jetten M.S.M."/>
            <person name="Mascher T."/>
            <person name="Medema M.H."/>
            <person name="Devos D.P."/>
            <person name="Kaster A.-K."/>
            <person name="Ovreas L."/>
            <person name="Rohde M."/>
            <person name="Galperin M.Y."/>
            <person name="Jogler C."/>
        </authorList>
    </citation>
    <scope>NUCLEOTIDE SEQUENCE [LARGE SCALE GENOMIC DNA]</scope>
    <source>
        <strain evidence="3 4">Pla133</strain>
    </source>
</reference>
<keyword evidence="2" id="KW-0812">Transmembrane</keyword>
<gene>
    <name evidence="3" type="ORF">Pla133_04830</name>
</gene>
<keyword evidence="2" id="KW-1133">Transmembrane helix</keyword>
<keyword evidence="2" id="KW-0472">Membrane</keyword>
<sequence length="248" mass="26398">MLNPADEKLLGEILTGLRREDEPEVARRLAASPELAAELAELRSMQAGLDELGDEVHLALAAASESADDAREAELVARTLGGLPLPIRAAAGGRHEDDGADLPRLADQRGGVRPSPPRTLRLLAALAAAAIVLWFGAGLMLGGDERPADVMLGGEFEIEAIFAEEHAVNPIGFEWESVAGAAGSYDVAIYPRDGTEPVLRAMLTEPQWILEPDQLSRLPEDFRLEVHGLSVGGGASLAGWLEFRSSSR</sequence>
<proteinExistence type="predicted"/>
<evidence type="ECO:0000256" key="2">
    <source>
        <dbReference type="SAM" id="Phobius"/>
    </source>
</evidence>
<dbReference type="RefSeq" id="WP_145061997.1">
    <property type="nucleotide sequence ID" value="NZ_CP036287.1"/>
</dbReference>
<organism evidence="3 4">
    <name type="scientific">Engelhardtia mirabilis</name>
    <dbReference type="NCBI Taxonomy" id="2528011"/>
    <lineage>
        <taxon>Bacteria</taxon>
        <taxon>Pseudomonadati</taxon>
        <taxon>Planctomycetota</taxon>
        <taxon>Planctomycetia</taxon>
        <taxon>Planctomycetia incertae sedis</taxon>
        <taxon>Engelhardtia</taxon>
    </lineage>
</organism>
<evidence type="ECO:0000313" key="3">
    <source>
        <dbReference type="EMBL" id="QDU65418.1"/>
    </source>
</evidence>
<feature type="region of interest" description="Disordered" evidence="1">
    <location>
        <begin position="90"/>
        <end position="113"/>
    </location>
</feature>
<name>A0A518BEK7_9BACT</name>
<accession>A0A518BEK7</accession>
<evidence type="ECO:0008006" key="5">
    <source>
        <dbReference type="Google" id="ProtNLM"/>
    </source>
</evidence>
<dbReference type="AlphaFoldDB" id="A0A518BEK7"/>
<feature type="transmembrane region" description="Helical" evidence="2">
    <location>
        <begin position="122"/>
        <end position="142"/>
    </location>
</feature>
<dbReference type="Proteomes" id="UP000316921">
    <property type="component" value="Chromosome"/>
</dbReference>
<keyword evidence="4" id="KW-1185">Reference proteome</keyword>
<evidence type="ECO:0000256" key="1">
    <source>
        <dbReference type="SAM" id="MobiDB-lite"/>
    </source>
</evidence>